<dbReference type="HOGENOM" id="CLU_049073_0_0_1"/>
<dbReference type="Pfam" id="PF13365">
    <property type="entry name" value="Trypsin_2"/>
    <property type="match status" value="1"/>
</dbReference>
<keyword evidence="2" id="KW-1185">Reference proteome</keyword>
<dbReference type="OrthoDB" id="10054765at2759"/>
<organism evidence="1 2">
    <name type="scientific">Serendipita vermifera MAFF 305830</name>
    <dbReference type="NCBI Taxonomy" id="933852"/>
    <lineage>
        <taxon>Eukaryota</taxon>
        <taxon>Fungi</taxon>
        <taxon>Dikarya</taxon>
        <taxon>Basidiomycota</taxon>
        <taxon>Agaricomycotina</taxon>
        <taxon>Agaricomycetes</taxon>
        <taxon>Sebacinales</taxon>
        <taxon>Serendipitaceae</taxon>
        <taxon>Serendipita</taxon>
    </lineage>
</organism>
<dbReference type="InterPro" id="IPR009003">
    <property type="entry name" value="Peptidase_S1_PA"/>
</dbReference>
<reference evidence="2" key="2">
    <citation type="submission" date="2015-01" db="EMBL/GenBank/DDBJ databases">
        <title>Evolutionary Origins and Diversification of the Mycorrhizal Mutualists.</title>
        <authorList>
            <consortium name="DOE Joint Genome Institute"/>
            <consortium name="Mycorrhizal Genomics Consortium"/>
            <person name="Kohler A."/>
            <person name="Kuo A."/>
            <person name="Nagy L.G."/>
            <person name="Floudas D."/>
            <person name="Copeland A."/>
            <person name="Barry K.W."/>
            <person name="Cichocki N."/>
            <person name="Veneault-Fourrey C."/>
            <person name="LaButti K."/>
            <person name="Lindquist E.A."/>
            <person name="Lipzen A."/>
            <person name="Lundell T."/>
            <person name="Morin E."/>
            <person name="Murat C."/>
            <person name="Riley R."/>
            <person name="Ohm R."/>
            <person name="Sun H."/>
            <person name="Tunlid A."/>
            <person name="Henrissat B."/>
            <person name="Grigoriev I.V."/>
            <person name="Hibbett D.S."/>
            <person name="Martin F."/>
        </authorList>
    </citation>
    <scope>NUCLEOTIDE SEQUENCE [LARGE SCALE GENOMIC DNA]</scope>
    <source>
        <strain evidence="2">MAFF 305830</strain>
    </source>
</reference>
<sequence length="333" mass="36658">MAGLIFVTAFKPISRQTIRRFAHVSPGILNPLLKSEPGGQQAVSKLDKFLLSTLETSNVRSNRTASLVEQYHDNRGRELKLDLVQPESIRRLNVDPDTCPIYLVVHAAQNGSQSKVCLSSGFKLEVQGGQEPTILTCAHTLEEIHFSSILDSPATISNTFILRDDGTRHLVKRIPSSMPRHDLLLVSPEEELPLQMDGAFPVSFYPAQVGTKIAAHFIVDYRPELEAEGWVPCFNGFLLRKWVHGEIVGYRDFAGNEAKPGTYDSLAHMFFSAIPTPGSSGGPVIDLESGSIIGVIRGSRLDNQVVGLRGWATSCESIYEMFRLPGIASRDLC</sequence>
<evidence type="ECO:0000313" key="2">
    <source>
        <dbReference type="Proteomes" id="UP000054097"/>
    </source>
</evidence>
<name>A0A0C3BGK0_SERVB</name>
<dbReference type="STRING" id="933852.A0A0C3BGK0"/>
<dbReference type="EMBL" id="KN824282">
    <property type="protein sequence ID" value="KIM31284.1"/>
    <property type="molecule type" value="Genomic_DNA"/>
</dbReference>
<evidence type="ECO:0000313" key="1">
    <source>
        <dbReference type="EMBL" id="KIM31284.1"/>
    </source>
</evidence>
<evidence type="ECO:0008006" key="3">
    <source>
        <dbReference type="Google" id="ProtNLM"/>
    </source>
</evidence>
<gene>
    <name evidence="1" type="ORF">M408DRAFT_327546</name>
</gene>
<dbReference type="AlphaFoldDB" id="A0A0C3BGK0"/>
<reference evidence="1 2" key="1">
    <citation type="submission" date="2014-04" db="EMBL/GenBank/DDBJ databases">
        <authorList>
            <consortium name="DOE Joint Genome Institute"/>
            <person name="Kuo A."/>
            <person name="Zuccaro A."/>
            <person name="Kohler A."/>
            <person name="Nagy L.G."/>
            <person name="Floudas D."/>
            <person name="Copeland A."/>
            <person name="Barry K.W."/>
            <person name="Cichocki N."/>
            <person name="Veneault-Fourrey C."/>
            <person name="LaButti K."/>
            <person name="Lindquist E.A."/>
            <person name="Lipzen A."/>
            <person name="Lundell T."/>
            <person name="Morin E."/>
            <person name="Murat C."/>
            <person name="Sun H."/>
            <person name="Tunlid A."/>
            <person name="Henrissat B."/>
            <person name="Grigoriev I.V."/>
            <person name="Hibbett D.S."/>
            <person name="Martin F."/>
            <person name="Nordberg H.P."/>
            <person name="Cantor M.N."/>
            <person name="Hua S.X."/>
        </authorList>
    </citation>
    <scope>NUCLEOTIDE SEQUENCE [LARGE SCALE GENOMIC DNA]</scope>
    <source>
        <strain evidence="1 2">MAFF 305830</strain>
    </source>
</reference>
<dbReference type="SUPFAM" id="SSF50494">
    <property type="entry name" value="Trypsin-like serine proteases"/>
    <property type="match status" value="1"/>
</dbReference>
<proteinExistence type="predicted"/>
<dbReference type="Proteomes" id="UP000054097">
    <property type="component" value="Unassembled WGS sequence"/>
</dbReference>
<accession>A0A0C3BGK0</accession>
<protein>
    <recommendedName>
        <fullName evidence="3">Serine protease</fullName>
    </recommendedName>
</protein>